<evidence type="ECO:0000313" key="1">
    <source>
        <dbReference type="EMBL" id="KAJ3833596.1"/>
    </source>
</evidence>
<protein>
    <submittedName>
        <fullName evidence="1">Uncharacterized protein</fullName>
    </submittedName>
</protein>
<evidence type="ECO:0000313" key="2">
    <source>
        <dbReference type="Proteomes" id="UP001163846"/>
    </source>
</evidence>
<gene>
    <name evidence="1" type="ORF">F5878DRAFT_504403</name>
</gene>
<dbReference type="Proteomes" id="UP001163846">
    <property type="component" value="Unassembled WGS sequence"/>
</dbReference>
<accession>A0AA38U7H2</accession>
<keyword evidence="2" id="KW-1185">Reference proteome</keyword>
<comment type="caution">
    <text evidence="1">The sequence shown here is derived from an EMBL/GenBank/DDBJ whole genome shotgun (WGS) entry which is preliminary data.</text>
</comment>
<dbReference type="EMBL" id="MU806666">
    <property type="protein sequence ID" value="KAJ3833596.1"/>
    <property type="molecule type" value="Genomic_DNA"/>
</dbReference>
<sequence>MDIFMHNIDFSATQQDTILVLAKELHRPIFSPDDPLNFQVRLFQPGRRGTWKRNNGSGLLTLPSEEVGESFLQMYGGDVPQISVMLRTKQVKFRKSTRPQVSGATIYKICHSPYIDP</sequence>
<dbReference type="AlphaFoldDB" id="A0AA38U7H2"/>
<reference evidence="1" key="1">
    <citation type="submission" date="2022-08" db="EMBL/GenBank/DDBJ databases">
        <authorList>
            <consortium name="DOE Joint Genome Institute"/>
            <person name="Min B."/>
            <person name="Riley R."/>
            <person name="Sierra-Patev S."/>
            <person name="Naranjo-Ortiz M."/>
            <person name="Looney B."/>
            <person name="Konkel Z."/>
            <person name="Slot J.C."/>
            <person name="Sakamoto Y."/>
            <person name="Steenwyk J.L."/>
            <person name="Rokas A."/>
            <person name="Carro J."/>
            <person name="Camarero S."/>
            <person name="Ferreira P."/>
            <person name="Molpeceres G."/>
            <person name="Ruiz-Duenas F.J."/>
            <person name="Serrano A."/>
            <person name="Henrissat B."/>
            <person name="Drula E."/>
            <person name="Hughes K.W."/>
            <person name="Mata J.L."/>
            <person name="Ishikawa N.K."/>
            <person name="Vargas-Isla R."/>
            <person name="Ushijima S."/>
            <person name="Smith C.A."/>
            <person name="Ahrendt S."/>
            <person name="Andreopoulos W."/>
            <person name="He G."/>
            <person name="Labutti K."/>
            <person name="Lipzen A."/>
            <person name="Ng V."/>
            <person name="Sandor L."/>
            <person name="Barry K."/>
            <person name="Martinez A.T."/>
            <person name="Xiao Y."/>
            <person name="Gibbons J.G."/>
            <person name="Terashima K."/>
            <person name="Hibbett D.S."/>
            <person name="Grigoriev I.V."/>
        </authorList>
    </citation>
    <scope>NUCLEOTIDE SEQUENCE</scope>
    <source>
        <strain evidence="1">TFB9207</strain>
    </source>
</reference>
<organism evidence="1 2">
    <name type="scientific">Lentinula raphanica</name>
    <dbReference type="NCBI Taxonomy" id="153919"/>
    <lineage>
        <taxon>Eukaryota</taxon>
        <taxon>Fungi</taxon>
        <taxon>Dikarya</taxon>
        <taxon>Basidiomycota</taxon>
        <taxon>Agaricomycotina</taxon>
        <taxon>Agaricomycetes</taxon>
        <taxon>Agaricomycetidae</taxon>
        <taxon>Agaricales</taxon>
        <taxon>Marasmiineae</taxon>
        <taxon>Omphalotaceae</taxon>
        <taxon>Lentinula</taxon>
    </lineage>
</organism>
<feature type="non-terminal residue" evidence="1">
    <location>
        <position position="117"/>
    </location>
</feature>
<name>A0AA38U7H2_9AGAR</name>
<proteinExistence type="predicted"/>